<feature type="domain" description="Porin" evidence="12">
    <location>
        <begin position="11"/>
        <end position="333"/>
    </location>
</feature>
<gene>
    <name evidence="13" type="ORF">V4F39_00110</name>
</gene>
<evidence type="ECO:0000256" key="9">
    <source>
        <dbReference type="ARBA" id="ARBA00023136"/>
    </source>
</evidence>
<dbReference type="InterPro" id="IPR033900">
    <property type="entry name" value="Gram_neg_porin_domain"/>
</dbReference>
<evidence type="ECO:0000256" key="10">
    <source>
        <dbReference type="ARBA" id="ARBA00023237"/>
    </source>
</evidence>
<comment type="subunit">
    <text evidence="2">Homotrimer.</text>
</comment>
<dbReference type="GO" id="GO:0009279">
    <property type="term" value="C:cell outer membrane"/>
    <property type="evidence" value="ECO:0007669"/>
    <property type="project" value="UniProtKB-SubCell"/>
</dbReference>
<evidence type="ECO:0000256" key="2">
    <source>
        <dbReference type="ARBA" id="ARBA00011233"/>
    </source>
</evidence>
<dbReference type="GO" id="GO:0006811">
    <property type="term" value="P:monoatomic ion transport"/>
    <property type="evidence" value="ECO:0007669"/>
    <property type="project" value="UniProtKB-KW"/>
</dbReference>
<feature type="signal peptide" evidence="11">
    <location>
        <begin position="1"/>
        <end position="25"/>
    </location>
</feature>
<keyword evidence="14" id="KW-1185">Reference proteome</keyword>
<keyword evidence="4" id="KW-1134">Transmembrane beta strand</keyword>
<evidence type="ECO:0000256" key="6">
    <source>
        <dbReference type="ARBA" id="ARBA00022729"/>
    </source>
</evidence>
<dbReference type="Proteomes" id="UP001336250">
    <property type="component" value="Unassembled WGS sequence"/>
</dbReference>
<dbReference type="AlphaFoldDB" id="A0AAW9QA72"/>
<evidence type="ECO:0000256" key="5">
    <source>
        <dbReference type="ARBA" id="ARBA00022692"/>
    </source>
</evidence>
<dbReference type="PRINTS" id="PR00184">
    <property type="entry name" value="NEISSPPORIN"/>
</dbReference>
<evidence type="ECO:0000256" key="7">
    <source>
        <dbReference type="ARBA" id="ARBA00023065"/>
    </source>
</evidence>
<evidence type="ECO:0000256" key="11">
    <source>
        <dbReference type="SAM" id="SignalP"/>
    </source>
</evidence>
<dbReference type="InterPro" id="IPR002299">
    <property type="entry name" value="Porin_Neis"/>
</dbReference>
<dbReference type="EMBL" id="JAZIBG010000001">
    <property type="protein sequence ID" value="MEF7612289.1"/>
    <property type="molecule type" value="Genomic_DNA"/>
</dbReference>
<name>A0AAW9QA72_9BURK</name>
<dbReference type="PANTHER" id="PTHR34501:SF9">
    <property type="entry name" value="MAJOR OUTER MEMBRANE PROTEIN P.IA"/>
    <property type="match status" value="1"/>
</dbReference>
<dbReference type="GO" id="GO:0015288">
    <property type="term" value="F:porin activity"/>
    <property type="evidence" value="ECO:0007669"/>
    <property type="project" value="UniProtKB-KW"/>
</dbReference>
<dbReference type="Pfam" id="PF13609">
    <property type="entry name" value="Porin_4"/>
    <property type="match status" value="1"/>
</dbReference>
<dbReference type="PANTHER" id="PTHR34501">
    <property type="entry name" value="PROTEIN YDDL-RELATED"/>
    <property type="match status" value="1"/>
</dbReference>
<comment type="subcellular location">
    <subcellularLocation>
        <location evidence="1">Cell outer membrane</location>
        <topology evidence="1">Multi-pass membrane protein</topology>
    </subcellularLocation>
</comment>
<dbReference type="SUPFAM" id="SSF56935">
    <property type="entry name" value="Porins"/>
    <property type="match status" value="1"/>
</dbReference>
<evidence type="ECO:0000256" key="8">
    <source>
        <dbReference type="ARBA" id="ARBA00023114"/>
    </source>
</evidence>
<dbReference type="CDD" id="cd00342">
    <property type="entry name" value="gram_neg_porins"/>
    <property type="match status" value="1"/>
</dbReference>
<evidence type="ECO:0000259" key="12">
    <source>
        <dbReference type="Pfam" id="PF13609"/>
    </source>
</evidence>
<evidence type="ECO:0000256" key="1">
    <source>
        <dbReference type="ARBA" id="ARBA00004571"/>
    </source>
</evidence>
<keyword evidence="9" id="KW-0472">Membrane</keyword>
<evidence type="ECO:0000313" key="13">
    <source>
        <dbReference type="EMBL" id="MEF7612289.1"/>
    </source>
</evidence>
<keyword evidence="10" id="KW-0998">Cell outer membrane</keyword>
<dbReference type="RefSeq" id="WP_332287188.1">
    <property type="nucleotide sequence ID" value="NZ_JAZIBG010000001.1"/>
</dbReference>
<organism evidence="13 14">
    <name type="scientific">Aquincola agrisoli</name>
    <dbReference type="NCBI Taxonomy" id="3119538"/>
    <lineage>
        <taxon>Bacteria</taxon>
        <taxon>Pseudomonadati</taxon>
        <taxon>Pseudomonadota</taxon>
        <taxon>Betaproteobacteria</taxon>
        <taxon>Burkholderiales</taxon>
        <taxon>Sphaerotilaceae</taxon>
        <taxon>Aquincola</taxon>
    </lineage>
</organism>
<evidence type="ECO:0000313" key="14">
    <source>
        <dbReference type="Proteomes" id="UP001336250"/>
    </source>
</evidence>
<evidence type="ECO:0000256" key="3">
    <source>
        <dbReference type="ARBA" id="ARBA00022448"/>
    </source>
</evidence>
<keyword evidence="5" id="KW-0812">Transmembrane</keyword>
<keyword evidence="3" id="KW-0813">Transport</keyword>
<protein>
    <submittedName>
        <fullName evidence="13">Porin</fullName>
    </submittedName>
</protein>
<feature type="chain" id="PRO_5043790895" evidence="11">
    <location>
        <begin position="26"/>
        <end position="363"/>
    </location>
</feature>
<keyword evidence="7" id="KW-0406">Ion transport</keyword>
<dbReference type="GO" id="GO:0046930">
    <property type="term" value="C:pore complex"/>
    <property type="evidence" value="ECO:0007669"/>
    <property type="project" value="UniProtKB-KW"/>
</dbReference>
<evidence type="ECO:0000256" key="4">
    <source>
        <dbReference type="ARBA" id="ARBA00022452"/>
    </source>
</evidence>
<sequence length="363" mass="36839">MHRSVPFAAAAVAVVCAGTAPAAHAQGVTVYGILDQSVEYLTNVNAAGDSVKRMPNLTGSVPSRLGFRGVEDLGGGMRAVFGLESGLAPDAGTLNNGGRFFGRFAYVGLAGPWGTLTAGRLANMTFLAHGNETLGGNLYSNASLDPYIPNARSDNAIGYLGNFGAFTVGGTYSLGRDTAAGGGPAATNCAGEGAGGGRACRQWTVLLKYDGASAGAAFSHDVMNGGTGALLGMGDPAFRDRRTVLNGYVRWGGAKIAAGVQRRHRDAAADLKSNLWHLGVSYAVMPAVVVDAQLSRLDVAGSDADATLLAVRGSYAFSKRTTIYAMAGRIRNGEGSAVSLSAGGTVGAGLSQSGVAAGIRHSF</sequence>
<dbReference type="InterPro" id="IPR023614">
    <property type="entry name" value="Porin_dom_sf"/>
</dbReference>
<reference evidence="13 14" key="1">
    <citation type="submission" date="2024-02" db="EMBL/GenBank/DDBJ databases">
        <title>Genome sequence of Aquincola sp. MAHUQ-54.</title>
        <authorList>
            <person name="Huq M.A."/>
        </authorList>
    </citation>
    <scope>NUCLEOTIDE SEQUENCE [LARGE SCALE GENOMIC DNA]</scope>
    <source>
        <strain evidence="13 14">MAHUQ-54</strain>
    </source>
</reference>
<dbReference type="InterPro" id="IPR050298">
    <property type="entry name" value="Gram-neg_bact_OMP"/>
</dbReference>
<keyword evidence="6 11" id="KW-0732">Signal</keyword>
<proteinExistence type="predicted"/>
<accession>A0AAW9QA72</accession>
<comment type="caution">
    <text evidence="13">The sequence shown here is derived from an EMBL/GenBank/DDBJ whole genome shotgun (WGS) entry which is preliminary data.</text>
</comment>
<keyword evidence="8" id="KW-0626">Porin</keyword>
<dbReference type="Gene3D" id="2.40.160.10">
    <property type="entry name" value="Porin"/>
    <property type="match status" value="1"/>
</dbReference>